<dbReference type="Pfam" id="PF13589">
    <property type="entry name" value="HATPase_c_3"/>
    <property type="match status" value="1"/>
</dbReference>
<comment type="similarity">
    <text evidence="1 4">Belongs to the DNA mismatch repair MutL/HexB family.</text>
</comment>
<dbReference type="GO" id="GO:0032300">
    <property type="term" value="C:mismatch repair complex"/>
    <property type="evidence" value="ECO:0007669"/>
    <property type="project" value="InterPro"/>
</dbReference>
<keyword evidence="2 4" id="KW-0227">DNA damage</keyword>
<feature type="region of interest" description="Disordered" evidence="5">
    <location>
        <begin position="365"/>
        <end position="429"/>
    </location>
</feature>
<dbReference type="InterPro" id="IPR014762">
    <property type="entry name" value="DNA_mismatch_repair_CS"/>
</dbReference>
<dbReference type="AlphaFoldDB" id="A0AAW6DZN8"/>
<dbReference type="Pfam" id="PF01119">
    <property type="entry name" value="DNA_mis_repair"/>
    <property type="match status" value="1"/>
</dbReference>
<dbReference type="InterPro" id="IPR037198">
    <property type="entry name" value="MutL_C_sf"/>
</dbReference>
<dbReference type="InterPro" id="IPR042121">
    <property type="entry name" value="MutL_C_regsub"/>
</dbReference>
<keyword evidence="8" id="KW-0540">Nuclease</keyword>
<dbReference type="PANTHER" id="PTHR10073:SF12">
    <property type="entry name" value="DNA MISMATCH REPAIR PROTEIN MLH1"/>
    <property type="match status" value="1"/>
</dbReference>
<dbReference type="GO" id="GO:0016887">
    <property type="term" value="F:ATP hydrolysis activity"/>
    <property type="evidence" value="ECO:0007669"/>
    <property type="project" value="InterPro"/>
</dbReference>
<evidence type="ECO:0000259" key="7">
    <source>
        <dbReference type="SMART" id="SM01340"/>
    </source>
</evidence>
<evidence type="ECO:0000256" key="4">
    <source>
        <dbReference type="HAMAP-Rule" id="MF_00149"/>
    </source>
</evidence>
<feature type="compositionally biased region" description="Basic and acidic residues" evidence="5">
    <location>
        <begin position="405"/>
        <end position="427"/>
    </location>
</feature>
<dbReference type="SMART" id="SM01340">
    <property type="entry name" value="DNA_mis_repair"/>
    <property type="match status" value="1"/>
</dbReference>
<dbReference type="SUPFAM" id="SSF55874">
    <property type="entry name" value="ATPase domain of HSP90 chaperone/DNA topoisomerase II/histidine kinase"/>
    <property type="match status" value="1"/>
</dbReference>
<evidence type="ECO:0000256" key="5">
    <source>
        <dbReference type="SAM" id="MobiDB-lite"/>
    </source>
</evidence>
<evidence type="ECO:0000256" key="2">
    <source>
        <dbReference type="ARBA" id="ARBA00022763"/>
    </source>
</evidence>
<dbReference type="Pfam" id="PF08676">
    <property type="entry name" value="MutL_C"/>
    <property type="match status" value="1"/>
</dbReference>
<dbReference type="GO" id="GO:0005524">
    <property type="term" value="F:ATP binding"/>
    <property type="evidence" value="ECO:0007669"/>
    <property type="project" value="InterPro"/>
</dbReference>
<dbReference type="Gene3D" id="3.30.565.10">
    <property type="entry name" value="Histidine kinase-like ATPase, C-terminal domain"/>
    <property type="match status" value="1"/>
</dbReference>
<comment type="function">
    <text evidence="4">This protein is involved in the repair of mismatches in DNA. It is required for dam-dependent methyl-directed DNA mismatch repair. May act as a 'molecular matchmaker', a protein that promotes the formation of a stable complex between two or more DNA-binding proteins in an ATP-dependent manner without itself being part of a final effector complex.</text>
</comment>
<comment type="caution">
    <text evidence="8">The sequence shown here is derived from an EMBL/GenBank/DDBJ whole genome shotgun (WGS) entry which is preliminary data.</text>
</comment>
<feature type="domain" description="MutL C-terminal dimerisation" evidence="6">
    <location>
        <begin position="515"/>
        <end position="655"/>
    </location>
</feature>
<gene>
    <name evidence="4 8" type="primary">mutL</name>
    <name evidence="8" type="ORF">PNU62_01240</name>
</gene>
<dbReference type="Gene3D" id="3.30.1370.100">
    <property type="entry name" value="MutL, C-terminal domain, regulatory subdomain"/>
    <property type="match status" value="1"/>
</dbReference>
<dbReference type="CDD" id="cd00782">
    <property type="entry name" value="MutL_Trans"/>
    <property type="match status" value="1"/>
</dbReference>
<dbReference type="Proteomes" id="UP001211015">
    <property type="component" value="Unassembled WGS sequence"/>
</dbReference>
<keyword evidence="8" id="KW-0378">Hydrolase</keyword>
<dbReference type="SUPFAM" id="SSF118116">
    <property type="entry name" value="DNA mismatch repair protein MutL"/>
    <property type="match status" value="1"/>
</dbReference>
<evidence type="ECO:0000256" key="1">
    <source>
        <dbReference type="ARBA" id="ARBA00006082"/>
    </source>
</evidence>
<dbReference type="HAMAP" id="MF_00149">
    <property type="entry name" value="DNA_mis_repair"/>
    <property type="match status" value="1"/>
</dbReference>
<dbReference type="RefSeq" id="WP_195388125.1">
    <property type="nucleotide sequence ID" value="NZ_JADNGL010000005.1"/>
</dbReference>
<feature type="domain" description="DNA mismatch repair protein S5" evidence="7">
    <location>
        <begin position="209"/>
        <end position="327"/>
    </location>
</feature>
<dbReference type="EMBL" id="JAQMLV010000001">
    <property type="protein sequence ID" value="MDB8743633.1"/>
    <property type="molecule type" value="Genomic_DNA"/>
</dbReference>
<dbReference type="InterPro" id="IPR038973">
    <property type="entry name" value="MutL/Mlh/Pms-like"/>
</dbReference>
<organism evidence="8 9">
    <name type="scientific">Ruminococcus bicirculans</name>
    <name type="common">ex Wegman et al. 2014</name>
    <dbReference type="NCBI Taxonomy" id="1160721"/>
    <lineage>
        <taxon>Bacteria</taxon>
        <taxon>Bacillati</taxon>
        <taxon>Bacillota</taxon>
        <taxon>Clostridia</taxon>
        <taxon>Eubacteriales</taxon>
        <taxon>Oscillospiraceae</taxon>
        <taxon>Ruminococcus</taxon>
    </lineage>
</organism>
<accession>A0AAW6DZN8</accession>
<reference evidence="8" key="1">
    <citation type="submission" date="2023-01" db="EMBL/GenBank/DDBJ databases">
        <title>Human gut microbiome strain richness.</title>
        <authorList>
            <person name="Chen-Liaw A."/>
        </authorList>
    </citation>
    <scope>NUCLEOTIDE SEQUENCE</scope>
    <source>
        <strain evidence="8">1001275st1_F4_1001275B_160808</strain>
    </source>
</reference>
<dbReference type="SMART" id="SM00853">
    <property type="entry name" value="MutL_C"/>
    <property type="match status" value="1"/>
</dbReference>
<keyword evidence="8" id="KW-0255">Endonuclease</keyword>
<dbReference type="InterPro" id="IPR014721">
    <property type="entry name" value="Ribsml_uS5_D2-typ_fold_subgr"/>
</dbReference>
<dbReference type="InterPro" id="IPR020667">
    <property type="entry name" value="DNA_mismatch_repair_MutL"/>
</dbReference>
<dbReference type="InterPro" id="IPR014790">
    <property type="entry name" value="MutL_C"/>
</dbReference>
<proteinExistence type="inferred from homology"/>
<dbReference type="GO" id="GO:0006298">
    <property type="term" value="P:mismatch repair"/>
    <property type="evidence" value="ECO:0007669"/>
    <property type="project" value="UniProtKB-UniRule"/>
</dbReference>
<dbReference type="GO" id="GO:0004519">
    <property type="term" value="F:endonuclease activity"/>
    <property type="evidence" value="ECO:0007669"/>
    <property type="project" value="UniProtKB-KW"/>
</dbReference>
<dbReference type="InterPro" id="IPR042120">
    <property type="entry name" value="MutL_C_dimsub"/>
</dbReference>
<dbReference type="FunFam" id="3.30.565.10:FF:000003">
    <property type="entry name" value="DNA mismatch repair endonuclease MutL"/>
    <property type="match status" value="1"/>
</dbReference>
<dbReference type="Gene3D" id="3.30.230.10">
    <property type="match status" value="1"/>
</dbReference>
<name>A0AAW6DZN8_9FIRM</name>
<dbReference type="GO" id="GO:0140664">
    <property type="term" value="F:ATP-dependent DNA damage sensor activity"/>
    <property type="evidence" value="ECO:0007669"/>
    <property type="project" value="InterPro"/>
</dbReference>
<dbReference type="InterPro" id="IPR013507">
    <property type="entry name" value="DNA_mismatch_S5_2-like"/>
</dbReference>
<dbReference type="CDD" id="cd16926">
    <property type="entry name" value="HATPase_MutL-MLH-PMS-like"/>
    <property type="match status" value="1"/>
</dbReference>
<evidence type="ECO:0000313" key="8">
    <source>
        <dbReference type="EMBL" id="MDB8743633.1"/>
    </source>
</evidence>
<evidence type="ECO:0000256" key="3">
    <source>
        <dbReference type="ARBA" id="ARBA00023204"/>
    </source>
</evidence>
<keyword evidence="3 4" id="KW-0234">DNA repair</keyword>
<dbReference type="Gene3D" id="3.30.1540.20">
    <property type="entry name" value="MutL, C-terminal domain, dimerisation subdomain"/>
    <property type="match status" value="1"/>
</dbReference>
<protein>
    <recommendedName>
        <fullName evidence="4">DNA mismatch repair protein MutL</fullName>
    </recommendedName>
</protein>
<evidence type="ECO:0000259" key="6">
    <source>
        <dbReference type="SMART" id="SM00853"/>
    </source>
</evidence>
<dbReference type="GO" id="GO:0030983">
    <property type="term" value="F:mismatched DNA binding"/>
    <property type="evidence" value="ECO:0007669"/>
    <property type="project" value="InterPro"/>
</dbReference>
<evidence type="ECO:0000313" key="9">
    <source>
        <dbReference type="Proteomes" id="UP001211015"/>
    </source>
</evidence>
<dbReference type="PANTHER" id="PTHR10073">
    <property type="entry name" value="DNA MISMATCH REPAIR PROTEIN MLH, PMS, MUTL"/>
    <property type="match status" value="1"/>
</dbReference>
<dbReference type="NCBIfam" id="TIGR00585">
    <property type="entry name" value="mutl"/>
    <property type="match status" value="1"/>
</dbReference>
<dbReference type="InterPro" id="IPR020568">
    <property type="entry name" value="Ribosomal_Su5_D2-typ_SF"/>
</dbReference>
<dbReference type="InterPro" id="IPR036890">
    <property type="entry name" value="HATPase_C_sf"/>
</dbReference>
<dbReference type="InterPro" id="IPR002099">
    <property type="entry name" value="MutL/Mlh/PMS"/>
</dbReference>
<dbReference type="SUPFAM" id="SSF54211">
    <property type="entry name" value="Ribosomal protein S5 domain 2-like"/>
    <property type="match status" value="1"/>
</dbReference>
<dbReference type="PROSITE" id="PS00058">
    <property type="entry name" value="DNA_MISMATCH_REPAIR_1"/>
    <property type="match status" value="1"/>
</dbReference>
<sequence>MSEIKVLSKEVSELIAAGEVIDRPASIIKELLENAIDAGANVITVEIKNGGRTYIRVTDNGKGISKDDLPIAFLRHATSKISVKNDLDSIMTLGFRGEALASICAVSKVDVLTKRPEEDYGTHYVIEGAVEKTCEECGCPDGTTFVVRDIFYNVPARLKFLKKDVSEGNFAADLVTKLTLSHPEISFKFIRDNKVEILTAGDGKIYSAVYSVYGRDFANSMLEVDYTWQGMHITGFTVKPLSAKPNRRFQNFFVNKRYVKSRACAAALEEAYRNLLMTGKFPACVLYIDIPPNTIDVNVHPTKIEVRFSDEKLMHEAVFFAVKNSLMKNDRPNEMHLENKRNFTDRELFDIPKKDNSVQLKFAMEDNSQKPAVQKAETPAPIPQTEKEYDNSYSYQKPAPTLKTVENRSITEEKKEKLSGSKEKLSGSDDMFLASLEQPAKRETAVTELSGPEPKPHKVTVEEINKAISEIPLPEEPEEQSGEAFKFIDAQSFTKRKPVSVIVEEKEPEKPKPVVVGELFKTYVVAQVGDEMILMDKHAAHERYIFERIKSDAEQLETQMFLEPIMVLLSYDEYDALTANLDKVSQLGFEIEPDVAPTVAVKGVPIILGDDNPADIISELAKNFIENKLNPQIELFDDLYHSIACKAAIKANDTNSGIELQALVNAVYGQENIRYCPHGRPVMITLTKRDIEKQFRRVL</sequence>